<protein>
    <submittedName>
        <fullName evidence="2">Mannitol-1-phosphate 5-dehydrogenase</fullName>
        <ecNumber evidence="2">1.1.1.17</ecNumber>
    </submittedName>
</protein>
<dbReference type="Pfam" id="PF08125">
    <property type="entry name" value="Mannitol_dh_C"/>
    <property type="match status" value="1"/>
</dbReference>
<dbReference type="GO" id="GO:0008926">
    <property type="term" value="F:mannitol-1-phosphate 5-dehydrogenase activity"/>
    <property type="evidence" value="ECO:0007669"/>
    <property type="project" value="UniProtKB-EC"/>
</dbReference>
<dbReference type="InterPro" id="IPR013118">
    <property type="entry name" value="Mannitol_DH_C"/>
</dbReference>
<dbReference type="EC" id="1.1.1.17" evidence="2"/>
<feature type="domain" description="Mannitol dehydrogenase C-terminal" evidence="1">
    <location>
        <begin position="41"/>
        <end position="180"/>
    </location>
</feature>
<dbReference type="PANTHER" id="PTHR30524">
    <property type="entry name" value="MANNITOL-1-PHOSPHATE 5-DEHYDROGENASE"/>
    <property type="match status" value="1"/>
</dbReference>
<dbReference type="GO" id="GO:0019592">
    <property type="term" value="P:mannitol catabolic process"/>
    <property type="evidence" value="ECO:0007669"/>
    <property type="project" value="TreeGrafter"/>
</dbReference>
<dbReference type="Gene3D" id="1.10.1040.10">
    <property type="entry name" value="N-(1-d-carboxylethyl)-l-norvaline Dehydrogenase, domain 2"/>
    <property type="match status" value="1"/>
</dbReference>
<dbReference type="EMBL" id="CADCVK010000414">
    <property type="protein sequence ID" value="CAA9505783.1"/>
    <property type="molecule type" value="Genomic_DNA"/>
</dbReference>
<dbReference type="GO" id="GO:0005829">
    <property type="term" value="C:cytosol"/>
    <property type="evidence" value="ECO:0007669"/>
    <property type="project" value="TreeGrafter"/>
</dbReference>
<feature type="non-terminal residue" evidence="2">
    <location>
        <position position="1"/>
    </location>
</feature>
<dbReference type="SUPFAM" id="SSF48179">
    <property type="entry name" value="6-phosphogluconate dehydrogenase C-terminal domain-like"/>
    <property type="match status" value="1"/>
</dbReference>
<organism evidence="2">
    <name type="scientific">uncultured Rubrobacteraceae bacterium</name>
    <dbReference type="NCBI Taxonomy" id="349277"/>
    <lineage>
        <taxon>Bacteria</taxon>
        <taxon>Bacillati</taxon>
        <taxon>Actinomycetota</taxon>
        <taxon>Rubrobacteria</taxon>
        <taxon>Rubrobacterales</taxon>
        <taxon>Rubrobacteraceae</taxon>
        <taxon>environmental samples</taxon>
    </lineage>
</organism>
<dbReference type="InterPro" id="IPR008927">
    <property type="entry name" value="6-PGluconate_DH-like_C_sf"/>
</dbReference>
<dbReference type="AlphaFoldDB" id="A0A6J4SUN5"/>
<gene>
    <name evidence="2" type="ORF">AVDCRST_MAG12-2948</name>
</gene>
<accession>A0A6J4SUN5</accession>
<evidence type="ECO:0000313" key="2">
    <source>
        <dbReference type="EMBL" id="CAA9505783.1"/>
    </source>
</evidence>
<dbReference type="PANTHER" id="PTHR30524:SF0">
    <property type="entry name" value="ALTRONATE OXIDOREDUCTASE-RELATED"/>
    <property type="match status" value="1"/>
</dbReference>
<reference evidence="2" key="1">
    <citation type="submission" date="2020-02" db="EMBL/GenBank/DDBJ databases">
        <authorList>
            <person name="Meier V. D."/>
        </authorList>
    </citation>
    <scope>NUCLEOTIDE SEQUENCE</scope>
    <source>
        <strain evidence="2">AVDCRST_MAG12</strain>
    </source>
</reference>
<dbReference type="Gene3D" id="3.40.50.720">
    <property type="entry name" value="NAD(P)-binding Rossmann-like Domain"/>
    <property type="match status" value="1"/>
</dbReference>
<name>A0A6J4SUN5_9ACTN</name>
<proteinExistence type="predicted"/>
<evidence type="ECO:0000259" key="1">
    <source>
        <dbReference type="Pfam" id="PF08125"/>
    </source>
</evidence>
<dbReference type="InterPro" id="IPR013328">
    <property type="entry name" value="6PGD_dom2"/>
</dbReference>
<sequence>GVPGVSVDVLVEPFYEWVVDASGIKGARPEISGVTYVDDPMPYIERKLLTVNTGHSAIAYLGYARGLATIHAALRDAAVREGATKALEETGLLLAHEHGFDPEELREYRQKVIARFENPRISDEVTRVARAPIRKLGHDERFVGPALRLMEMGREPRHLAAVVRTILGFDHPQDPEAVELQETIRAGGERRALARYAGVEEDHPLVDLVLERSDPARG</sequence>
<keyword evidence="2" id="KW-0560">Oxidoreductase</keyword>